<dbReference type="EMBL" id="WQMS01000006">
    <property type="protein sequence ID" value="MVO77238.1"/>
    <property type="molecule type" value="Genomic_DNA"/>
</dbReference>
<evidence type="ECO:0000256" key="1">
    <source>
        <dbReference type="SAM" id="SignalP"/>
    </source>
</evidence>
<protein>
    <submittedName>
        <fullName evidence="3">PEPxxWA-CTERM sorting domain-containing protein</fullName>
    </submittedName>
</protein>
<feature type="domain" description="Ice-binding protein C-terminal" evidence="2">
    <location>
        <begin position="158"/>
        <end position="182"/>
    </location>
</feature>
<evidence type="ECO:0000313" key="3">
    <source>
        <dbReference type="EMBL" id="MVO77238.1"/>
    </source>
</evidence>
<reference evidence="3 4" key="1">
    <citation type="submission" date="2019-12" db="EMBL/GenBank/DDBJ databases">
        <authorList>
            <person name="Huq M.A."/>
        </authorList>
    </citation>
    <scope>NUCLEOTIDE SEQUENCE [LARGE SCALE GENOMIC DNA]</scope>
    <source>
        <strain evidence="3 4">MAH-20</strain>
    </source>
</reference>
<dbReference type="Proteomes" id="UP000441389">
    <property type="component" value="Unassembled WGS sequence"/>
</dbReference>
<sequence>MRVTTWLLAASMLTAATAAEAVTYVGSRSIGTGSVNISITTDGSIGAIGAGNIVDYTIDLFNTDGSFTLTSANSGMLITGGLSATATDLQFDFGANGLALFQAPGVGSGATFYCLQGVSNCYAPTGVPGEAVEATGDYVYPWVAQSGLQVIASATGNAVPEPATWAMMIGGFGLLGAAARRRGRTSVVFA</sequence>
<name>A0A6I4IZG3_9SPHN</name>
<dbReference type="InterPro" id="IPR013424">
    <property type="entry name" value="Ice-binding_C"/>
</dbReference>
<dbReference type="NCBIfam" id="TIGR02595">
    <property type="entry name" value="PEP_CTERM"/>
    <property type="match status" value="1"/>
</dbReference>
<keyword evidence="1" id="KW-0732">Signal</keyword>
<feature type="signal peptide" evidence="1">
    <location>
        <begin position="1"/>
        <end position="21"/>
    </location>
</feature>
<comment type="caution">
    <text evidence="3">The sequence shown here is derived from an EMBL/GenBank/DDBJ whole genome shotgun (WGS) entry which is preliminary data.</text>
</comment>
<evidence type="ECO:0000259" key="2">
    <source>
        <dbReference type="Pfam" id="PF07589"/>
    </source>
</evidence>
<accession>A0A6I4IZG3</accession>
<dbReference type="AlphaFoldDB" id="A0A6I4IZG3"/>
<dbReference type="RefSeq" id="WP_157026201.1">
    <property type="nucleotide sequence ID" value="NZ_WQMS01000006.1"/>
</dbReference>
<dbReference type="NCBIfam" id="NF035944">
    <property type="entry name" value="PEPxxWA-CTERM"/>
    <property type="match status" value="1"/>
</dbReference>
<dbReference type="Pfam" id="PF07589">
    <property type="entry name" value="PEP-CTERM"/>
    <property type="match status" value="1"/>
</dbReference>
<proteinExistence type="predicted"/>
<evidence type="ECO:0000313" key="4">
    <source>
        <dbReference type="Proteomes" id="UP000441389"/>
    </source>
</evidence>
<organism evidence="3 4">
    <name type="scientific">Sphingomonas horti</name>
    <dbReference type="NCBI Taxonomy" id="2682842"/>
    <lineage>
        <taxon>Bacteria</taxon>
        <taxon>Pseudomonadati</taxon>
        <taxon>Pseudomonadota</taxon>
        <taxon>Alphaproteobacteria</taxon>
        <taxon>Sphingomonadales</taxon>
        <taxon>Sphingomonadaceae</taxon>
        <taxon>Sphingomonas</taxon>
    </lineage>
</organism>
<keyword evidence="4" id="KW-1185">Reference proteome</keyword>
<gene>
    <name evidence="3" type="ORF">GON01_04695</name>
</gene>
<feature type="chain" id="PRO_5026027645" evidence="1">
    <location>
        <begin position="22"/>
        <end position="190"/>
    </location>
</feature>